<dbReference type="PROSITE" id="PS01226">
    <property type="entry name" value="HMG_COA_SYNTHASE"/>
    <property type="match status" value="1"/>
</dbReference>
<feature type="active site" description="Proton donor/acceptor" evidence="3">
    <location>
        <position position="140"/>
    </location>
</feature>
<feature type="active site" description="Proton donor/acceptor" evidence="3">
    <location>
        <position position="308"/>
    </location>
</feature>
<dbReference type="Proteomes" id="UP000827284">
    <property type="component" value="Unassembled WGS sequence"/>
</dbReference>
<evidence type="ECO:0000256" key="1">
    <source>
        <dbReference type="ARBA" id="ARBA00007061"/>
    </source>
</evidence>
<evidence type="ECO:0000259" key="8">
    <source>
        <dbReference type="Pfam" id="PF08540"/>
    </source>
</evidence>
<feature type="domain" description="Hydroxymethylglutaryl-coenzyme A synthase C-terminal" evidence="8">
    <location>
        <begin position="232"/>
        <end position="503"/>
    </location>
</feature>
<organism evidence="9 10">
    <name type="scientific">Entomortierella parvispora</name>
    <dbReference type="NCBI Taxonomy" id="205924"/>
    <lineage>
        <taxon>Eukaryota</taxon>
        <taxon>Fungi</taxon>
        <taxon>Fungi incertae sedis</taxon>
        <taxon>Mucoromycota</taxon>
        <taxon>Mortierellomycotina</taxon>
        <taxon>Mortierellomycetes</taxon>
        <taxon>Mortierellales</taxon>
        <taxon>Mortierellaceae</taxon>
        <taxon>Entomortierella</taxon>
    </lineage>
</organism>
<dbReference type="Pfam" id="PF08540">
    <property type="entry name" value="HMG_CoA_synt_C"/>
    <property type="match status" value="1"/>
</dbReference>
<feature type="binding site" evidence="4">
    <location>
        <position position="313"/>
    </location>
    <ligand>
        <name>CoA</name>
        <dbReference type="ChEBI" id="CHEBI:57287"/>
    </ligand>
</feature>
<dbReference type="EMBL" id="BQFW01000008">
    <property type="protein sequence ID" value="GJJ73710.1"/>
    <property type="molecule type" value="Genomic_DNA"/>
</dbReference>
<dbReference type="FunFam" id="3.40.47.10:FF:000008">
    <property type="entry name" value="3-hydroxy-3-methylglutaryl coenzyme A synthase"/>
    <property type="match status" value="1"/>
</dbReference>
<feature type="binding site" evidence="4">
    <location>
        <position position="266"/>
    </location>
    <ligand>
        <name>CoA</name>
        <dbReference type="ChEBI" id="CHEBI:57287"/>
    </ligand>
</feature>
<sequence length="504" mass="55390">MTLISPLSTAVSSSSFASSSSSSSSSSSANPLHSTTASSSQPSTPSDTMVGTINNSTFPANVGIHALEFYFPAQFVDQTELEQFDGVSAGKYTIGLGQTQMAVCDDREDINSISMTVVQNLVEKHNLSFKDIGYLEVGTESIIDKSKSVKTVLMSLFEESGNHDVEGIDTKNACYGGTASVFNAVNWVESSSWDGRYALVVAADIASYAEGPARPTGGAGAVAILIGPNAPLVFDQGVRATHMNHLWDFYKPELASEYPTVDGHFSNTCYIRSVDACYSLFTKKFTKRYSPNPEQLIKSQDLDHAVFHAPNCKLVQKAYGRLAYNDMLQDPENELYASVKEWAKFGHSEESYYDKGLERAMMQFTKGEYQKKVIPSLFAATNVGNMYTASVWSCLSSLLSSSSDEEILNKRVGMFSYGSGSAATFFSLKVVASTEKFRDTLQIKTRLEQRTKVTPARFAELLKLREETALLKDYNPIGDVSTLAKGTYYLLRVDEKFRRTYARA</sequence>
<dbReference type="Pfam" id="PF01154">
    <property type="entry name" value="HMG_CoA_synt_N"/>
    <property type="match status" value="1"/>
</dbReference>
<dbReference type="AlphaFoldDB" id="A0A9P3HBK0"/>
<reference evidence="9" key="2">
    <citation type="journal article" date="2022" name="Microbiol. Resour. Announc.">
        <title>Whole-Genome Sequence of Entomortierella parvispora E1425, a Mucoromycotan Fungus Associated with Burkholderiaceae-Related Endosymbiotic Bacteria.</title>
        <authorList>
            <person name="Herlambang A."/>
            <person name="Guo Y."/>
            <person name="Takashima Y."/>
            <person name="Narisawa K."/>
            <person name="Ohta H."/>
            <person name="Nishizawa T."/>
        </authorList>
    </citation>
    <scope>NUCLEOTIDE SEQUENCE</scope>
    <source>
        <strain evidence="9">E1425</strain>
    </source>
</reference>
<name>A0A9P3HBK0_9FUNG</name>
<feature type="region of interest" description="Disordered" evidence="6">
    <location>
        <begin position="1"/>
        <end position="52"/>
    </location>
</feature>
<dbReference type="InterPro" id="IPR010122">
    <property type="entry name" value="HMG_CoA_synthase_euk"/>
</dbReference>
<dbReference type="SUPFAM" id="SSF53901">
    <property type="entry name" value="Thiolase-like"/>
    <property type="match status" value="2"/>
</dbReference>
<evidence type="ECO:0000259" key="7">
    <source>
        <dbReference type="Pfam" id="PF01154"/>
    </source>
</evidence>
<comment type="function">
    <text evidence="5">Catalyzes the condensation of acetyl-CoA with acetoacetyl-CoA to form HMG-CoA.</text>
</comment>
<comment type="caution">
    <text evidence="9">The sequence shown here is derived from an EMBL/GenBank/DDBJ whole genome shotgun (WGS) entry which is preliminary data.</text>
</comment>
<protein>
    <recommendedName>
        <fullName evidence="5">Hydroxymethylglutaryl-CoA synthase</fullName>
        <shortName evidence="5">HMG-CoA synthase</shortName>
        <ecNumber evidence="5">2.3.3.10</ecNumber>
    </recommendedName>
    <alternativeName>
        <fullName evidence="5">3-hydroxy-3-methylglutaryl coenzyme A synthase</fullName>
    </alternativeName>
</protein>
<comment type="catalytic activity">
    <reaction evidence="5">
        <text>acetoacetyl-CoA + acetyl-CoA + H2O = (3S)-3-hydroxy-3-methylglutaryl-CoA + CoA + H(+)</text>
        <dbReference type="Rhea" id="RHEA:10188"/>
        <dbReference type="ChEBI" id="CHEBI:15377"/>
        <dbReference type="ChEBI" id="CHEBI:15378"/>
        <dbReference type="ChEBI" id="CHEBI:43074"/>
        <dbReference type="ChEBI" id="CHEBI:57286"/>
        <dbReference type="ChEBI" id="CHEBI:57287"/>
        <dbReference type="ChEBI" id="CHEBI:57288"/>
        <dbReference type="EC" id="2.3.3.10"/>
    </reaction>
</comment>
<dbReference type="EC" id="2.3.3.10" evidence="5"/>
<comment type="similarity">
    <text evidence="1 5">Belongs to the thiolase-like superfamily. HMG-CoA synthase family.</text>
</comment>
<evidence type="ECO:0000313" key="9">
    <source>
        <dbReference type="EMBL" id="GJJ73710.1"/>
    </source>
</evidence>
<dbReference type="CDD" id="cd00827">
    <property type="entry name" value="init_cond_enzymes"/>
    <property type="match status" value="1"/>
</dbReference>
<dbReference type="Gene3D" id="3.40.47.10">
    <property type="match status" value="1"/>
</dbReference>
<dbReference type="GO" id="GO:0006084">
    <property type="term" value="P:acetyl-CoA metabolic process"/>
    <property type="evidence" value="ECO:0007669"/>
    <property type="project" value="InterPro"/>
</dbReference>
<proteinExistence type="inferred from homology"/>
<dbReference type="InterPro" id="IPR000590">
    <property type="entry name" value="HMG_CoA_synt_AS"/>
</dbReference>
<dbReference type="PANTHER" id="PTHR43323">
    <property type="entry name" value="3-HYDROXY-3-METHYLGLUTARYL COENZYME A SYNTHASE"/>
    <property type="match status" value="1"/>
</dbReference>
<feature type="active site" description="Acyl-thioester intermediate" evidence="3">
    <location>
        <position position="174"/>
    </location>
</feature>
<evidence type="ECO:0000256" key="4">
    <source>
        <dbReference type="PIRSR" id="PIRSR610122-2"/>
    </source>
</evidence>
<keyword evidence="2 5" id="KW-0808">Transferase</keyword>
<evidence type="ECO:0000313" key="10">
    <source>
        <dbReference type="Proteomes" id="UP000827284"/>
    </source>
</evidence>
<feature type="binding site" evidence="4">
    <location>
        <position position="317"/>
    </location>
    <ligand>
        <name>CoA</name>
        <dbReference type="ChEBI" id="CHEBI:57287"/>
    </ligand>
</feature>
<feature type="compositionally biased region" description="Low complexity" evidence="6">
    <location>
        <begin position="12"/>
        <end position="48"/>
    </location>
</feature>
<evidence type="ECO:0000256" key="2">
    <source>
        <dbReference type="ARBA" id="ARBA00022679"/>
    </source>
</evidence>
<evidence type="ECO:0000256" key="6">
    <source>
        <dbReference type="SAM" id="MobiDB-lite"/>
    </source>
</evidence>
<dbReference type="NCBIfam" id="TIGR01833">
    <property type="entry name" value="HMG-CoA-S_euk"/>
    <property type="match status" value="1"/>
</dbReference>
<dbReference type="InterPro" id="IPR016039">
    <property type="entry name" value="Thiolase-like"/>
</dbReference>
<dbReference type="InterPro" id="IPR013528">
    <property type="entry name" value="HMG_CoA_synth_N"/>
</dbReference>
<dbReference type="InterPro" id="IPR013746">
    <property type="entry name" value="HMG_CoA_synt_C_dom"/>
</dbReference>
<feature type="domain" description="Hydroxymethylglutaryl-coenzyme A synthase N-terminal" evidence="7">
    <location>
        <begin position="59"/>
        <end position="231"/>
    </location>
</feature>
<keyword evidence="10" id="KW-1185">Reference proteome</keyword>
<dbReference type="GO" id="GO:0004421">
    <property type="term" value="F:hydroxymethylglutaryl-CoA synthase activity"/>
    <property type="evidence" value="ECO:0007669"/>
    <property type="project" value="UniProtKB-EC"/>
</dbReference>
<gene>
    <name evidence="9" type="ORF">EMPS_06068</name>
</gene>
<accession>A0A9P3HBK0</accession>
<reference evidence="9" key="1">
    <citation type="submission" date="2021-11" db="EMBL/GenBank/DDBJ databases">
        <authorList>
            <person name="Herlambang A."/>
            <person name="Guo Y."/>
            <person name="Takashima Y."/>
            <person name="Nishizawa T."/>
        </authorList>
    </citation>
    <scope>NUCLEOTIDE SEQUENCE</scope>
    <source>
        <strain evidence="9">E1425</strain>
    </source>
</reference>
<dbReference type="OrthoDB" id="1269963at2759"/>
<dbReference type="GO" id="GO:0010142">
    <property type="term" value="P:farnesyl diphosphate biosynthetic process, mevalonate pathway"/>
    <property type="evidence" value="ECO:0007669"/>
    <property type="project" value="InterPro"/>
</dbReference>
<evidence type="ECO:0000256" key="3">
    <source>
        <dbReference type="PIRSR" id="PIRSR610122-1"/>
    </source>
</evidence>
<feature type="compositionally biased region" description="Polar residues" evidence="6">
    <location>
        <begin position="1"/>
        <end position="11"/>
    </location>
</feature>
<dbReference type="PANTHER" id="PTHR43323:SF2">
    <property type="entry name" value="HYDROXYMETHYLGLUTARYL-COA SYNTHASE"/>
    <property type="match status" value="1"/>
</dbReference>
<evidence type="ECO:0000256" key="5">
    <source>
        <dbReference type="RuleBase" id="RU364071"/>
    </source>
</evidence>